<dbReference type="EMBL" id="JAAOAR010000370">
    <property type="protein sequence ID" value="KAF5585363.1"/>
    <property type="molecule type" value="Genomic_DNA"/>
</dbReference>
<feature type="region of interest" description="Disordered" evidence="1">
    <location>
        <begin position="52"/>
        <end position="105"/>
    </location>
</feature>
<evidence type="ECO:0000313" key="3">
    <source>
        <dbReference type="Proteomes" id="UP000544095"/>
    </source>
</evidence>
<sequence length="448" mass="49424">MTCEKLFPGSMRVDLSDHGNVFVPIDKIVRNYSQSSATTILSSFMSSLISSPPSLRSAPRRSAPPGLGSHSRHGSTSASRSTPHSLFRLSPSNTPTSSGYKPPVVLDRRGDDICVRIMAGNPMIFEPACACRQICTLQRATITSHFTQSESNTNFTSTWETSLHEHEPHPIRHPTPDLEQLRDQARRRDKGLHRMDKQHTRMHNDTKPNNVMLATSNSECQCQGPEDDGAAWDRPAQPQVPYYVYIPGCEEAPQHVLGQSRGKYQAHGDEHVLGLTFCHDQTKCYIEPCASSKTINEIKNDTPDKSVDHTTRAFFIHIHTYIRCSTCQSGPFRLLTAPVVDIIEELLKRCPVHDGVPEGIHVVVDVIDGALVQTAGVSLDIIAGHNASPQGYGGQDGEDGNVRVIAHDPMATQIVAHLLRGFIPKVSYADTQDQDLSRDVNCRSRLSS</sequence>
<dbReference type="Proteomes" id="UP000544095">
    <property type="component" value="Unassembled WGS sequence"/>
</dbReference>
<feature type="compositionally biased region" description="Basic and acidic residues" evidence="1">
    <location>
        <begin position="162"/>
        <end position="181"/>
    </location>
</feature>
<evidence type="ECO:0000313" key="2">
    <source>
        <dbReference type="EMBL" id="KAF5585363.1"/>
    </source>
</evidence>
<feature type="compositionally biased region" description="Low complexity" evidence="1">
    <location>
        <begin position="52"/>
        <end position="65"/>
    </location>
</feature>
<feature type="region of interest" description="Disordered" evidence="1">
    <location>
        <begin position="159"/>
        <end position="181"/>
    </location>
</feature>
<name>A0A8H5L622_9HYPO</name>
<reference evidence="2 3" key="1">
    <citation type="submission" date="2020-05" db="EMBL/GenBank/DDBJ databases">
        <title>Identification and distribution of gene clusters putatively required for synthesis of sphingolipid metabolism inhibitors in phylogenetically diverse species of the filamentous fungus Fusarium.</title>
        <authorList>
            <person name="Kim H.-S."/>
            <person name="Busman M."/>
            <person name="Brown D.W."/>
            <person name="Divon H."/>
            <person name="Uhlig S."/>
            <person name="Proctor R.H."/>
        </authorList>
    </citation>
    <scope>NUCLEOTIDE SEQUENCE [LARGE SCALE GENOMIC DNA]</scope>
    <source>
        <strain evidence="2 3">NRRL 25211</strain>
    </source>
</reference>
<organism evidence="2 3">
    <name type="scientific">Fusarium pseudoanthophilum</name>
    <dbReference type="NCBI Taxonomy" id="48495"/>
    <lineage>
        <taxon>Eukaryota</taxon>
        <taxon>Fungi</taxon>
        <taxon>Dikarya</taxon>
        <taxon>Ascomycota</taxon>
        <taxon>Pezizomycotina</taxon>
        <taxon>Sordariomycetes</taxon>
        <taxon>Hypocreomycetidae</taxon>
        <taxon>Hypocreales</taxon>
        <taxon>Nectriaceae</taxon>
        <taxon>Fusarium</taxon>
        <taxon>Fusarium fujikuroi species complex</taxon>
    </lineage>
</organism>
<keyword evidence="3" id="KW-1185">Reference proteome</keyword>
<proteinExistence type="predicted"/>
<accession>A0A8H5L622</accession>
<protein>
    <submittedName>
        <fullName evidence="2">Uncharacterized protein</fullName>
    </submittedName>
</protein>
<comment type="caution">
    <text evidence="2">The sequence shown here is derived from an EMBL/GenBank/DDBJ whole genome shotgun (WGS) entry which is preliminary data.</text>
</comment>
<evidence type="ECO:0000256" key="1">
    <source>
        <dbReference type="SAM" id="MobiDB-lite"/>
    </source>
</evidence>
<dbReference type="AlphaFoldDB" id="A0A8H5L622"/>
<gene>
    <name evidence="2" type="ORF">FPANT_7530</name>
</gene>
<feature type="compositionally biased region" description="Polar residues" evidence="1">
    <location>
        <begin position="74"/>
        <end position="99"/>
    </location>
</feature>